<dbReference type="Pfam" id="PF00069">
    <property type="entry name" value="Pkinase"/>
    <property type="match status" value="1"/>
</dbReference>
<organism evidence="18 19">
    <name type="scientific">Morus notabilis</name>
    <dbReference type="NCBI Taxonomy" id="981085"/>
    <lineage>
        <taxon>Eukaryota</taxon>
        <taxon>Viridiplantae</taxon>
        <taxon>Streptophyta</taxon>
        <taxon>Embryophyta</taxon>
        <taxon>Tracheophyta</taxon>
        <taxon>Spermatophyta</taxon>
        <taxon>Magnoliopsida</taxon>
        <taxon>eudicotyledons</taxon>
        <taxon>Gunneridae</taxon>
        <taxon>Pentapetalae</taxon>
        <taxon>rosids</taxon>
        <taxon>fabids</taxon>
        <taxon>Rosales</taxon>
        <taxon>Moraceae</taxon>
        <taxon>Moreae</taxon>
        <taxon>Morus</taxon>
    </lineage>
</organism>
<dbReference type="PROSITE" id="PS00107">
    <property type="entry name" value="PROTEIN_KINASE_ATP"/>
    <property type="match status" value="1"/>
</dbReference>
<evidence type="ECO:0000256" key="3">
    <source>
        <dbReference type="ARBA" id="ARBA00012513"/>
    </source>
</evidence>
<evidence type="ECO:0000256" key="8">
    <source>
        <dbReference type="ARBA" id="ARBA00022737"/>
    </source>
</evidence>
<dbReference type="GO" id="GO:0016020">
    <property type="term" value="C:membrane"/>
    <property type="evidence" value="ECO:0007669"/>
    <property type="project" value="UniProtKB-SubCell"/>
</dbReference>
<sequence length="663" mass="73767">MDRVREYYQVLELNGSDCMLNHESGHLTLILIIPICDSLVRTARDRIGHSAPSDAWTLTRPLAIRGIAAMGQCYGKTNPTADNEPYVPTTTITTSAATEGGGGGGEVIITNRPQTPARRSGGNGVVKTTPARSSNPSPWPSPYPHGTSPLPAGVSPSPARASTPGRFFKKRFAPPSPAKHIKASLAKRLGHGRPKDGPIPEERGVEPEQALDKTFGYSKNLGAKYELGAEVGRGHFGHTCFAKGKKGDLKDHPVAVKIISKAKMTTAIAIEDVRREVKILKSLSGHNNLVKFYDAYEDSNNVYIVMEGGRYSEEDAKVIVVQILSVVAFCHLQGVVHRDLKPENFLFASKSEDSDMKLIDFGLSDFIRPDARLSDIVGSAYYVAPEVLHRSYSLEGDIWSIGVITYILLCGSRPFWARTESGIFRAVLRADPNFDDLPWPSVSQEAKDFVKRLLNKDYRKRMTAVQALTHPWLRNDNRPVPLDILIYKLVKTYLHATPFKRAALKALSKALTEDELIYLRAQFTLLEPDADGRISLHNFTMALEQNATEAMRESRVLDVLNAMEPLAYRKMDFEEFCAAAISTHQLEAVERWEQIASTAFHHFELEGNRVISVEELARELNLGPSTYSILRDWIRNSDGKLSLLGYTKYLHGVTHRSSNTRHH</sequence>
<comment type="subcellular location">
    <subcellularLocation>
        <location evidence="1">Membrane</location>
        <topology evidence="1">Lipid-anchor</topology>
        <orientation evidence="1">Cytoplasmic side</orientation>
    </subcellularLocation>
</comment>
<dbReference type="InterPro" id="IPR050205">
    <property type="entry name" value="CDPK_Ser/Thr_kinases"/>
</dbReference>
<evidence type="ECO:0000256" key="11">
    <source>
        <dbReference type="ARBA" id="ARBA00022840"/>
    </source>
</evidence>
<evidence type="ECO:0000256" key="14">
    <source>
        <dbReference type="ARBA" id="ARBA00048679"/>
    </source>
</evidence>
<dbReference type="FunFam" id="1.10.510.10:FF:001294">
    <property type="entry name" value="CDPK-related kinase 3"/>
    <property type="match status" value="1"/>
</dbReference>
<dbReference type="InterPro" id="IPR000719">
    <property type="entry name" value="Prot_kinase_dom"/>
</dbReference>
<dbReference type="CDD" id="cd05117">
    <property type="entry name" value="STKc_CAMK"/>
    <property type="match status" value="1"/>
</dbReference>
<dbReference type="Gene3D" id="1.10.238.10">
    <property type="entry name" value="EF-hand"/>
    <property type="match status" value="2"/>
</dbReference>
<keyword evidence="11 15" id="KW-0067">ATP-binding</keyword>
<evidence type="ECO:0000256" key="10">
    <source>
        <dbReference type="ARBA" id="ARBA00022777"/>
    </source>
</evidence>
<comment type="similarity">
    <text evidence="2">Belongs to the protein kinase superfamily. CAMK Ser/Thr protein kinase family. CaMK subfamily.</text>
</comment>
<dbReference type="Gene3D" id="3.30.200.20">
    <property type="entry name" value="Phosphorylase Kinase, domain 1"/>
    <property type="match status" value="1"/>
</dbReference>
<evidence type="ECO:0000256" key="5">
    <source>
        <dbReference type="ARBA" id="ARBA00022553"/>
    </source>
</evidence>
<dbReference type="SUPFAM" id="SSF56112">
    <property type="entry name" value="Protein kinase-like (PK-like)"/>
    <property type="match status" value="1"/>
</dbReference>
<evidence type="ECO:0000256" key="16">
    <source>
        <dbReference type="SAM" id="MobiDB-lite"/>
    </source>
</evidence>
<dbReference type="Gene3D" id="1.10.510.10">
    <property type="entry name" value="Transferase(Phosphotransferase) domain 1"/>
    <property type="match status" value="1"/>
</dbReference>
<evidence type="ECO:0000313" key="18">
    <source>
        <dbReference type="EMBL" id="EXB83843.1"/>
    </source>
</evidence>
<keyword evidence="10 18" id="KW-0418">Kinase</keyword>
<protein>
    <recommendedName>
        <fullName evidence="3">non-specific serine/threonine protein kinase</fullName>
        <ecNumber evidence="3">2.7.11.1</ecNumber>
    </recommendedName>
</protein>
<dbReference type="SMART" id="SM00220">
    <property type="entry name" value="S_TKc"/>
    <property type="match status" value="1"/>
</dbReference>
<keyword evidence="5" id="KW-0597">Phosphoprotein</keyword>
<dbReference type="GO" id="GO:0004674">
    <property type="term" value="F:protein serine/threonine kinase activity"/>
    <property type="evidence" value="ECO:0007669"/>
    <property type="project" value="UniProtKB-KW"/>
</dbReference>
<evidence type="ECO:0000256" key="2">
    <source>
        <dbReference type="ARBA" id="ARBA00005354"/>
    </source>
</evidence>
<comment type="catalytic activity">
    <reaction evidence="14">
        <text>L-seryl-[protein] + ATP = O-phospho-L-seryl-[protein] + ADP + H(+)</text>
        <dbReference type="Rhea" id="RHEA:17989"/>
        <dbReference type="Rhea" id="RHEA-COMP:9863"/>
        <dbReference type="Rhea" id="RHEA-COMP:11604"/>
        <dbReference type="ChEBI" id="CHEBI:15378"/>
        <dbReference type="ChEBI" id="CHEBI:29999"/>
        <dbReference type="ChEBI" id="CHEBI:30616"/>
        <dbReference type="ChEBI" id="CHEBI:83421"/>
        <dbReference type="ChEBI" id="CHEBI:456216"/>
        <dbReference type="EC" id="2.7.11.1"/>
    </reaction>
</comment>
<evidence type="ECO:0000256" key="12">
    <source>
        <dbReference type="ARBA" id="ARBA00023288"/>
    </source>
</evidence>
<evidence type="ECO:0000256" key="13">
    <source>
        <dbReference type="ARBA" id="ARBA00047899"/>
    </source>
</evidence>
<evidence type="ECO:0000259" key="17">
    <source>
        <dbReference type="PROSITE" id="PS50011"/>
    </source>
</evidence>
<evidence type="ECO:0000256" key="15">
    <source>
        <dbReference type="PROSITE-ProRule" id="PRU10141"/>
    </source>
</evidence>
<dbReference type="PANTHER" id="PTHR24349">
    <property type="entry name" value="SERINE/THREONINE-PROTEIN KINASE"/>
    <property type="match status" value="1"/>
</dbReference>
<evidence type="ECO:0000256" key="4">
    <source>
        <dbReference type="ARBA" id="ARBA00022527"/>
    </source>
</evidence>
<keyword evidence="4" id="KW-0723">Serine/threonine-protein kinase</keyword>
<dbReference type="InterPro" id="IPR008271">
    <property type="entry name" value="Ser/Thr_kinase_AS"/>
</dbReference>
<proteinExistence type="inferred from homology"/>
<dbReference type="EC" id="2.7.11.1" evidence="3"/>
<dbReference type="STRING" id="981085.W9RNW3"/>
<keyword evidence="19" id="KW-1185">Reference proteome</keyword>
<dbReference type="PROSITE" id="PS50011">
    <property type="entry name" value="PROTEIN_KINASE_DOM"/>
    <property type="match status" value="1"/>
</dbReference>
<feature type="domain" description="Protein kinase" evidence="17">
    <location>
        <begin position="225"/>
        <end position="473"/>
    </location>
</feature>
<dbReference type="InterPro" id="IPR011009">
    <property type="entry name" value="Kinase-like_dom_sf"/>
</dbReference>
<dbReference type="GO" id="GO:0005524">
    <property type="term" value="F:ATP binding"/>
    <property type="evidence" value="ECO:0007669"/>
    <property type="project" value="UniProtKB-UniRule"/>
</dbReference>
<keyword evidence="9 15" id="KW-0547">Nucleotide-binding</keyword>
<evidence type="ECO:0000313" key="19">
    <source>
        <dbReference type="Proteomes" id="UP000030645"/>
    </source>
</evidence>
<dbReference type="FunFam" id="1.10.238.10:FF:000085">
    <property type="entry name" value="CDPK-related kinase 1"/>
    <property type="match status" value="1"/>
</dbReference>
<dbReference type="PROSITE" id="PS00108">
    <property type="entry name" value="PROTEIN_KINASE_ST"/>
    <property type="match status" value="1"/>
</dbReference>
<keyword evidence="12" id="KW-0449">Lipoprotein</keyword>
<gene>
    <name evidence="18" type="ORF">L484_023450</name>
</gene>
<keyword evidence="6" id="KW-0808">Transferase</keyword>
<comment type="catalytic activity">
    <reaction evidence="13">
        <text>L-threonyl-[protein] + ATP = O-phospho-L-threonyl-[protein] + ADP + H(+)</text>
        <dbReference type="Rhea" id="RHEA:46608"/>
        <dbReference type="Rhea" id="RHEA-COMP:11060"/>
        <dbReference type="Rhea" id="RHEA-COMP:11605"/>
        <dbReference type="ChEBI" id="CHEBI:15378"/>
        <dbReference type="ChEBI" id="CHEBI:30013"/>
        <dbReference type="ChEBI" id="CHEBI:30616"/>
        <dbReference type="ChEBI" id="CHEBI:61977"/>
        <dbReference type="ChEBI" id="CHEBI:456216"/>
        <dbReference type="EC" id="2.7.11.1"/>
    </reaction>
</comment>
<evidence type="ECO:0000256" key="7">
    <source>
        <dbReference type="ARBA" id="ARBA00022707"/>
    </source>
</evidence>
<reference evidence="19" key="1">
    <citation type="submission" date="2013-01" db="EMBL/GenBank/DDBJ databases">
        <title>Draft Genome Sequence of a Mulberry Tree, Morus notabilis C.K. Schneid.</title>
        <authorList>
            <person name="He N."/>
            <person name="Zhao S."/>
        </authorList>
    </citation>
    <scope>NUCLEOTIDE SEQUENCE</scope>
</reference>
<evidence type="ECO:0000256" key="6">
    <source>
        <dbReference type="ARBA" id="ARBA00022679"/>
    </source>
</evidence>
<dbReference type="FunFam" id="3.30.200.20:FF:000101">
    <property type="entry name" value="CDPK-related kinase 1"/>
    <property type="match status" value="1"/>
</dbReference>
<dbReference type="InterPro" id="IPR011992">
    <property type="entry name" value="EF-hand-dom_pair"/>
</dbReference>
<dbReference type="FunFam" id="1.10.510.10:FF:001864">
    <property type="entry name" value="Calcium-dependent protein kinase SK5"/>
    <property type="match status" value="1"/>
</dbReference>
<accession>W9RNW3</accession>
<evidence type="ECO:0000256" key="1">
    <source>
        <dbReference type="ARBA" id="ARBA00004423"/>
    </source>
</evidence>
<dbReference type="EMBL" id="KE344887">
    <property type="protein sequence ID" value="EXB83843.1"/>
    <property type="molecule type" value="Genomic_DNA"/>
</dbReference>
<keyword evidence="8" id="KW-0677">Repeat</keyword>
<dbReference type="InterPro" id="IPR017441">
    <property type="entry name" value="Protein_kinase_ATP_BS"/>
</dbReference>
<evidence type="ECO:0000256" key="9">
    <source>
        <dbReference type="ARBA" id="ARBA00022741"/>
    </source>
</evidence>
<feature type="region of interest" description="Disordered" evidence="16">
    <location>
        <begin position="111"/>
        <end position="162"/>
    </location>
</feature>
<dbReference type="AlphaFoldDB" id="W9RNW3"/>
<keyword evidence="7" id="KW-0519">Myristate</keyword>
<dbReference type="SUPFAM" id="SSF47473">
    <property type="entry name" value="EF-hand"/>
    <property type="match status" value="1"/>
</dbReference>
<name>W9RNW3_9ROSA</name>
<feature type="binding site" evidence="15">
    <location>
        <position position="257"/>
    </location>
    <ligand>
        <name>ATP</name>
        <dbReference type="ChEBI" id="CHEBI:30616"/>
    </ligand>
</feature>
<dbReference type="Proteomes" id="UP000030645">
    <property type="component" value="Unassembled WGS sequence"/>
</dbReference>
<dbReference type="eggNOG" id="KOG0032">
    <property type="taxonomic scope" value="Eukaryota"/>
</dbReference>